<dbReference type="Proteomes" id="UP000008522">
    <property type="component" value="Chromosome"/>
</dbReference>
<keyword evidence="2" id="KW-1185">Reference proteome</keyword>
<accession>G0EJJ9</accession>
<sequence length="112" mass="13224">MKQHIIFNEKTTEEQIKVINEIIKNNKLSKLNNELEKILYNELKAGNEIREISVGGFGDEKHLFIFLNKTFITKIVKNDNNVKYIEVNDIHYWKAEYTDLVNKQTIACFFNS</sequence>
<proteinExistence type="predicted"/>
<gene>
    <name evidence="1" type="ordered locus">Bint_1779</name>
</gene>
<dbReference type="PATRIC" id="fig|1045858.4.peg.1781"/>
<name>G0EJJ9_BRAIP</name>
<protein>
    <submittedName>
        <fullName evidence="1">Uncharacterized protein</fullName>
    </submittedName>
</protein>
<dbReference type="KEGG" id="bip:Bint_1779"/>
<dbReference type="GeneID" id="44970301"/>
<dbReference type="RefSeq" id="WP_014488218.1">
    <property type="nucleotide sequence ID" value="NC_017243.1"/>
</dbReference>
<dbReference type="AlphaFoldDB" id="G0EJJ9"/>
<evidence type="ECO:0000313" key="1">
    <source>
        <dbReference type="EMBL" id="AEM22395.1"/>
    </source>
</evidence>
<organism evidence="1 2">
    <name type="scientific">Brachyspira intermedia (strain ATCC 51140 / PWS/A)</name>
    <name type="common">Serpulina intermedia</name>
    <dbReference type="NCBI Taxonomy" id="1045858"/>
    <lineage>
        <taxon>Bacteria</taxon>
        <taxon>Pseudomonadati</taxon>
        <taxon>Spirochaetota</taxon>
        <taxon>Spirochaetia</taxon>
        <taxon>Brachyspirales</taxon>
        <taxon>Brachyspiraceae</taxon>
        <taxon>Brachyspira</taxon>
    </lineage>
</organism>
<dbReference type="EMBL" id="CP002874">
    <property type="protein sequence ID" value="AEM22395.1"/>
    <property type="molecule type" value="Genomic_DNA"/>
</dbReference>
<dbReference type="HOGENOM" id="CLU_2412299_0_0_12"/>
<reference evidence="1 2" key="1">
    <citation type="journal article" date="2011" name="BMC Genomics">
        <title>Complete genome sequence of Brachyspira intermedia reveals unique genomic features in Brachyspira species and phage-mediated horizontal gene transfer.</title>
        <authorList>
            <person name="Hafstrom T."/>
            <person name="Jansson D.S."/>
            <person name="Segerman B."/>
        </authorList>
    </citation>
    <scope>NUCLEOTIDE SEQUENCE [LARGE SCALE GENOMIC DNA]</scope>
    <source>
        <strain evidence="2">ATCC 51140 / PWS/A</strain>
    </source>
</reference>
<evidence type="ECO:0000313" key="2">
    <source>
        <dbReference type="Proteomes" id="UP000008522"/>
    </source>
</evidence>
<dbReference type="eggNOG" id="ENOG5033EXM">
    <property type="taxonomic scope" value="Bacteria"/>
</dbReference>